<comment type="subcellular location">
    <subcellularLocation>
        <location evidence="1">Cell membrane</location>
        <topology evidence="1">Multi-pass membrane protein</topology>
    </subcellularLocation>
</comment>
<feature type="non-terminal residue" evidence="13">
    <location>
        <position position="272"/>
    </location>
</feature>
<evidence type="ECO:0000256" key="3">
    <source>
        <dbReference type="ARBA" id="ARBA00022448"/>
    </source>
</evidence>
<dbReference type="Gene3D" id="1.20.1730.10">
    <property type="entry name" value="Sodium/glucose cotransporter"/>
    <property type="match status" value="1"/>
</dbReference>
<keyword evidence="15" id="KW-1185">Reference proteome</keyword>
<dbReference type="GO" id="GO:0005886">
    <property type="term" value="C:plasma membrane"/>
    <property type="evidence" value="ECO:0007669"/>
    <property type="project" value="UniProtKB-SubCell"/>
</dbReference>
<dbReference type="EnsemblMetazoa" id="CapteT195568">
    <property type="protein sequence ID" value="CapteP195568"/>
    <property type="gene ID" value="CapteG195568"/>
</dbReference>
<feature type="transmembrane region" description="Helical" evidence="12">
    <location>
        <begin position="236"/>
        <end position="254"/>
    </location>
</feature>
<dbReference type="InterPro" id="IPR051163">
    <property type="entry name" value="Sodium:Solute_Symporter_SSF"/>
</dbReference>
<keyword evidence="10" id="KW-0739">Sodium transport</keyword>
<organism evidence="13">
    <name type="scientific">Capitella teleta</name>
    <name type="common">Polychaete worm</name>
    <dbReference type="NCBI Taxonomy" id="283909"/>
    <lineage>
        <taxon>Eukaryota</taxon>
        <taxon>Metazoa</taxon>
        <taxon>Spiralia</taxon>
        <taxon>Lophotrochozoa</taxon>
        <taxon>Annelida</taxon>
        <taxon>Polychaeta</taxon>
        <taxon>Sedentaria</taxon>
        <taxon>Scolecida</taxon>
        <taxon>Capitellidae</taxon>
        <taxon>Capitella</taxon>
    </lineage>
</organism>
<evidence type="ECO:0000256" key="12">
    <source>
        <dbReference type="SAM" id="Phobius"/>
    </source>
</evidence>
<keyword evidence="7" id="KW-0915">Sodium</keyword>
<dbReference type="OMA" id="MENNSHA"/>
<feature type="transmembrane region" description="Helical" evidence="12">
    <location>
        <begin position="124"/>
        <end position="143"/>
    </location>
</feature>
<dbReference type="PANTHER" id="PTHR42985">
    <property type="entry name" value="SODIUM-COUPLED MONOCARBOXYLATE TRANSPORTER"/>
    <property type="match status" value="1"/>
</dbReference>
<evidence type="ECO:0000313" key="15">
    <source>
        <dbReference type="Proteomes" id="UP000014760"/>
    </source>
</evidence>
<protein>
    <submittedName>
        <fullName evidence="13 14">Uncharacterized protein</fullName>
    </submittedName>
</protein>
<feature type="transmembrane region" description="Helical" evidence="12">
    <location>
        <begin position="50"/>
        <end position="70"/>
    </location>
</feature>
<name>R7UIN7_CAPTE</name>
<dbReference type="EMBL" id="AMQN01045327">
    <property type="status" value="NOT_ANNOTATED_CDS"/>
    <property type="molecule type" value="Genomic_DNA"/>
</dbReference>
<dbReference type="Pfam" id="PF00474">
    <property type="entry name" value="SSF"/>
    <property type="match status" value="1"/>
</dbReference>
<dbReference type="EMBL" id="KB303014">
    <property type="protein sequence ID" value="ELU03658.1"/>
    <property type="molecule type" value="Genomic_DNA"/>
</dbReference>
<keyword evidence="3" id="KW-0813">Transport</keyword>
<feature type="transmembrane region" description="Helical" evidence="12">
    <location>
        <begin position="76"/>
        <end position="95"/>
    </location>
</feature>
<reference evidence="15" key="1">
    <citation type="submission" date="2012-12" db="EMBL/GenBank/DDBJ databases">
        <authorList>
            <person name="Hellsten U."/>
            <person name="Grimwood J."/>
            <person name="Chapman J.A."/>
            <person name="Shapiro H."/>
            <person name="Aerts A."/>
            <person name="Otillar R.P."/>
            <person name="Terry A.Y."/>
            <person name="Boore J.L."/>
            <person name="Simakov O."/>
            <person name="Marletaz F."/>
            <person name="Cho S.-J."/>
            <person name="Edsinger-Gonzales E."/>
            <person name="Havlak P."/>
            <person name="Kuo D.-H."/>
            <person name="Larsson T."/>
            <person name="Lv J."/>
            <person name="Arendt D."/>
            <person name="Savage R."/>
            <person name="Osoegawa K."/>
            <person name="de Jong P."/>
            <person name="Lindberg D.R."/>
            <person name="Seaver E.C."/>
            <person name="Weisblat D.A."/>
            <person name="Putnam N.H."/>
            <person name="Grigoriev I.V."/>
            <person name="Rokhsar D.S."/>
        </authorList>
    </citation>
    <scope>NUCLEOTIDE SEQUENCE</scope>
    <source>
        <strain evidence="15">I ESC-2004</strain>
    </source>
</reference>
<reference evidence="13 15" key="2">
    <citation type="journal article" date="2013" name="Nature">
        <title>Insights into bilaterian evolution from three spiralian genomes.</title>
        <authorList>
            <person name="Simakov O."/>
            <person name="Marletaz F."/>
            <person name="Cho S.J."/>
            <person name="Edsinger-Gonzales E."/>
            <person name="Havlak P."/>
            <person name="Hellsten U."/>
            <person name="Kuo D.H."/>
            <person name="Larsson T."/>
            <person name="Lv J."/>
            <person name="Arendt D."/>
            <person name="Savage R."/>
            <person name="Osoegawa K."/>
            <person name="de Jong P."/>
            <person name="Grimwood J."/>
            <person name="Chapman J.A."/>
            <person name="Shapiro H."/>
            <person name="Aerts A."/>
            <person name="Otillar R.P."/>
            <person name="Terry A.Y."/>
            <person name="Boore J.L."/>
            <person name="Grigoriev I.V."/>
            <person name="Lindberg D.R."/>
            <person name="Seaver E.C."/>
            <person name="Weisblat D.A."/>
            <person name="Putnam N.H."/>
            <person name="Rokhsar D.S."/>
        </authorList>
    </citation>
    <scope>NUCLEOTIDE SEQUENCE</scope>
    <source>
        <strain evidence="13 15">I ESC-2004</strain>
    </source>
</reference>
<dbReference type="InterPro" id="IPR001734">
    <property type="entry name" value="Na/solute_symporter"/>
</dbReference>
<sequence length="272" mass="29626">MGSKPAMSLIDYAVIIVYLAGMLGIGVYFSKTSGESTDSFFRAGGRVPGWAAGMSIWATTLSSITFLAIPGNAYKGNWVFAFGMIVVACCMPLLIKYVIPFFRKIDATTAYEYLEKRFDSRMRVFGSVVFILFHIARMAIVIYLPTLAITAMTGLNPYIIASAIGVLCVIYTFLGGMEGVIWSDVIQGFVLLGGIVFAIIVGLMGVEGGISEVISTGISDGKFFTSADWSWSFTEVTIPTMLVGAIFINMYQYIGSQDVVQRYNTTKSVEET</sequence>
<keyword evidence="9 12" id="KW-0472">Membrane</keyword>
<gene>
    <name evidence="13" type="ORF">CAPTEDRAFT_195568</name>
</gene>
<dbReference type="PROSITE" id="PS50283">
    <property type="entry name" value="NA_SOLUT_SYMP_3"/>
    <property type="match status" value="1"/>
</dbReference>
<dbReference type="OrthoDB" id="6132759at2759"/>
<comment type="similarity">
    <text evidence="2 11">Belongs to the sodium:solute symporter (SSF) (TC 2.A.21) family.</text>
</comment>
<keyword evidence="8" id="KW-0406">Ion transport</keyword>
<keyword evidence="4" id="KW-1003">Cell membrane</keyword>
<evidence type="ECO:0000256" key="1">
    <source>
        <dbReference type="ARBA" id="ARBA00004651"/>
    </source>
</evidence>
<dbReference type="Proteomes" id="UP000014760">
    <property type="component" value="Unassembled WGS sequence"/>
</dbReference>
<evidence type="ECO:0000256" key="2">
    <source>
        <dbReference type="ARBA" id="ARBA00006434"/>
    </source>
</evidence>
<accession>R7UIN7</accession>
<proteinExistence type="inferred from homology"/>
<evidence type="ECO:0000256" key="4">
    <source>
        <dbReference type="ARBA" id="ARBA00022475"/>
    </source>
</evidence>
<evidence type="ECO:0000313" key="14">
    <source>
        <dbReference type="EnsemblMetazoa" id="CapteP195568"/>
    </source>
</evidence>
<dbReference type="STRING" id="283909.R7UIN7"/>
<keyword evidence="5 12" id="KW-0812">Transmembrane</keyword>
<keyword evidence="6 12" id="KW-1133">Transmembrane helix</keyword>
<dbReference type="GO" id="GO:0015293">
    <property type="term" value="F:symporter activity"/>
    <property type="evidence" value="ECO:0007669"/>
    <property type="project" value="TreeGrafter"/>
</dbReference>
<evidence type="ECO:0000256" key="10">
    <source>
        <dbReference type="ARBA" id="ARBA00023201"/>
    </source>
</evidence>
<evidence type="ECO:0000256" key="9">
    <source>
        <dbReference type="ARBA" id="ARBA00023136"/>
    </source>
</evidence>
<dbReference type="AlphaFoldDB" id="R7UIN7"/>
<evidence type="ECO:0000256" key="11">
    <source>
        <dbReference type="RuleBase" id="RU362091"/>
    </source>
</evidence>
<evidence type="ECO:0000256" key="8">
    <source>
        <dbReference type="ARBA" id="ARBA00023065"/>
    </source>
</evidence>
<evidence type="ECO:0000313" key="13">
    <source>
        <dbReference type="EMBL" id="ELU03658.1"/>
    </source>
</evidence>
<reference evidence="14" key="3">
    <citation type="submission" date="2015-06" db="UniProtKB">
        <authorList>
            <consortium name="EnsemblMetazoa"/>
        </authorList>
    </citation>
    <scope>IDENTIFICATION</scope>
</reference>
<dbReference type="HOGENOM" id="CLU_018808_2_0_1"/>
<feature type="transmembrane region" description="Helical" evidence="12">
    <location>
        <begin position="186"/>
        <end position="206"/>
    </location>
</feature>
<feature type="transmembrane region" description="Helical" evidence="12">
    <location>
        <begin position="155"/>
        <end position="174"/>
    </location>
</feature>
<evidence type="ECO:0000256" key="5">
    <source>
        <dbReference type="ARBA" id="ARBA00022692"/>
    </source>
</evidence>
<evidence type="ECO:0000256" key="6">
    <source>
        <dbReference type="ARBA" id="ARBA00022989"/>
    </source>
</evidence>
<feature type="transmembrane region" description="Helical" evidence="12">
    <location>
        <begin position="12"/>
        <end position="29"/>
    </location>
</feature>
<evidence type="ECO:0000256" key="7">
    <source>
        <dbReference type="ARBA" id="ARBA00023053"/>
    </source>
</evidence>
<dbReference type="GO" id="GO:0006814">
    <property type="term" value="P:sodium ion transport"/>
    <property type="evidence" value="ECO:0007669"/>
    <property type="project" value="UniProtKB-KW"/>
</dbReference>
<dbReference type="InterPro" id="IPR038377">
    <property type="entry name" value="Na/Glc_symporter_sf"/>
</dbReference>
<dbReference type="PANTHER" id="PTHR42985:SF40">
    <property type="entry name" value="LD47995P-RELATED"/>
    <property type="match status" value="1"/>
</dbReference>